<feature type="compositionally biased region" description="Basic and acidic residues" evidence="1">
    <location>
        <begin position="33"/>
        <end position="48"/>
    </location>
</feature>
<accession>A0AAW0N927</accession>
<name>A0AAW0N927_9GOBI</name>
<proteinExistence type="predicted"/>
<feature type="compositionally biased region" description="Gly residues" evidence="1">
    <location>
        <begin position="94"/>
        <end position="122"/>
    </location>
</feature>
<comment type="caution">
    <text evidence="2">The sequence shown here is derived from an EMBL/GenBank/DDBJ whole genome shotgun (WGS) entry which is preliminary data.</text>
</comment>
<gene>
    <name evidence="2" type="ORF">WMY93_022635</name>
</gene>
<organism evidence="2 3">
    <name type="scientific">Mugilogobius chulae</name>
    <name type="common">yellowstripe goby</name>
    <dbReference type="NCBI Taxonomy" id="88201"/>
    <lineage>
        <taxon>Eukaryota</taxon>
        <taxon>Metazoa</taxon>
        <taxon>Chordata</taxon>
        <taxon>Craniata</taxon>
        <taxon>Vertebrata</taxon>
        <taxon>Euteleostomi</taxon>
        <taxon>Actinopterygii</taxon>
        <taxon>Neopterygii</taxon>
        <taxon>Teleostei</taxon>
        <taxon>Neoteleostei</taxon>
        <taxon>Acanthomorphata</taxon>
        <taxon>Gobiaria</taxon>
        <taxon>Gobiiformes</taxon>
        <taxon>Gobioidei</taxon>
        <taxon>Gobiidae</taxon>
        <taxon>Gobionellinae</taxon>
        <taxon>Mugilogobius</taxon>
    </lineage>
</organism>
<dbReference type="EMBL" id="JBBPFD010000016">
    <property type="protein sequence ID" value="KAK7893483.1"/>
    <property type="molecule type" value="Genomic_DNA"/>
</dbReference>
<evidence type="ECO:0000313" key="2">
    <source>
        <dbReference type="EMBL" id="KAK7893483.1"/>
    </source>
</evidence>
<dbReference type="Proteomes" id="UP001460270">
    <property type="component" value="Unassembled WGS sequence"/>
</dbReference>
<sequence>MASILGRECVAGIVSPEEGDSDMVLQPAAESVQSKRSELLRPQGETHPEAPQGETHPEAPQGETHPEAPQGETHPEAAQGETHPEAGGDPPGGPTGGDPPGGTTGGDPPRGGTGGNPPGGAAAGPSAMLRGGRVLAEAVLEMIEAINEVGAAGPLAGVEQQDLGARVAVIGSEEEEVHPVHQRPFSRPGVRLVEARLCCFLGVRERGSIIVTLTKKPSISYCSSA</sequence>
<evidence type="ECO:0000256" key="1">
    <source>
        <dbReference type="SAM" id="MobiDB-lite"/>
    </source>
</evidence>
<reference evidence="3" key="1">
    <citation type="submission" date="2024-04" db="EMBL/GenBank/DDBJ databases">
        <title>Salinicola lusitanus LLJ914,a marine bacterium isolated from the Okinawa Trough.</title>
        <authorList>
            <person name="Li J."/>
        </authorList>
    </citation>
    <scope>NUCLEOTIDE SEQUENCE [LARGE SCALE GENOMIC DNA]</scope>
</reference>
<dbReference type="AlphaFoldDB" id="A0AAW0N927"/>
<keyword evidence="3" id="KW-1185">Reference proteome</keyword>
<protein>
    <submittedName>
        <fullName evidence="2">Uncharacterized protein</fullName>
    </submittedName>
</protein>
<evidence type="ECO:0000313" key="3">
    <source>
        <dbReference type="Proteomes" id="UP001460270"/>
    </source>
</evidence>
<feature type="region of interest" description="Disordered" evidence="1">
    <location>
        <begin position="13"/>
        <end position="126"/>
    </location>
</feature>